<proteinExistence type="predicted"/>
<protein>
    <submittedName>
        <fullName evidence="1">Uncharacterized protein</fullName>
    </submittedName>
</protein>
<dbReference type="GeneID" id="54560679"/>
<dbReference type="Proteomes" id="UP000799537">
    <property type="component" value="Unassembled WGS sequence"/>
</dbReference>
<dbReference type="AlphaFoldDB" id="A0A6A6CG60"/>
<name>A0A6A6CG60_ZASCE</name>
<dbReference type="EMBL" id="ML993602">
    <property type="protein sequence ID" value="KAF2164922.1"/>
    <property type="molecule type" value="Genomic_DNA"/>
</dbReference>
<evidence type="ECO:0000313" key="2">
    <source>
        <dbReference type="Proteomes" id="UP000799537"/>
    </source>
</evidence>
<organism evidence="1 2">
    <name type="scientific">Zasmidium cellare ATCC 36951</name>
    <dbReference type="NCBI Taxonomy" id="1080233"/>
    <lineage>
        <taxon>Eukaryota</taxon>
        <taxon>Fungi</taxon>
        <taxon>Dikarya</taxon>
        <taxon>Ascomycota</taxon>
        <taxon>Pezizomycotina</taxon>
        <taxon>Dothideomycetes</taxon>
        <taxon>Dothideomycetidae</taxon>
        <taxon>Mycosphaerellales</taxon>
        <taxon>Mycosphaerellaceae</taxon>
        <taxon>Zasmidium</taxon>
    </lineage>
</organism>
<keyword evidence="2" id="KW-1185">Reference proteome</keyword>
<reference evidence="1" key="1">
    <citation type="journal article" date="2020" name="Stud. Mycol.">
        <title>101 Dothideomycetes genomes: a test case for predicting lifestyles and emergence of pathogens.</title>
        <authorList>
            <person name="Haridas S."/>
            <person name="Albert R."/>
            <person name="Binder M."/>
            <person name="Bloem J."/>
            <person name="Labutti K."/>
            <person name="Salamov A."/>
            <person name="Andreopoulos B."/>
            <person name="Baker S."/>
            <person name="Barry K."/>
            <person name="Bills G."/>
            <person name="Bluhm B."/>
            <person name="Cannon C."/>
            <person name="Castanera R."/>
            <person name="Culley D."/>
            <person name="Daum C."/>
            <person name="Ezra D."/>
            <person name="Gonzalez J."/>
            <person name="Henrissat B."/>
            <person name="Kuo A."/>
            <person name="Liang C."/>
            <person name="Lipzen A."/>
            <person name="Lutzoni F."/>
            <person name="Magnuson J."/>
            <person name="Mondo S."/>
            <person name="Nolan M."/>
            <person name="Ohm R."/>
            <person name="Pangilinan J."/>
            <person name="Park H.-J."/>
            <person name="Ramirez L."/>
            <person name="Alfaro M."/>
            <person name="Sun H."/>
            <person name="Tritt A."/>
            <person name="Yoshinaga Y."/>
            <person name="Zwiers L.-H."/>
            <person name="Turgeon B."/>
            <person name="Goodwin S."/>
            <person name="Spatafora J."/>
            <person name="Crous P."/>
            <person name="Grigoriev I."/>
        </authorList>
    </citation>
    <scope>NUCLEOTIDE SEQUENCE</scope>
    <source>
        <strain evidence="1">ATCC 36951</strain>
    </source>
</reference>
<accession>A0A6A6CG60</accession>
<sequence>MLYRQPPHSLDWKHQRLLIARDRQNYAAFSGIPIWRLPKLRLPPSSSECVPHSWACRSAMEESFKGGVRARL</sequence>
<dbReference type="RefSeq" id="XP_033665811.1">
    <property type="nucleotide sequence ID" value="XM_033807407.1"/>
</dbReference>
<evidence type="ECO:0000313" key="1">
    <source>
        <dbReference type="EMBL" id="KAF2164922.1"/>
    </source>
</evidence>
<gene>
    <name evidence="1" type="ORF">M409DRAFT_24824</name>
</gene>